<evidence type="ECO:0000313" key="2">
    <source>
        <dbReference type="EMBL" id="KAJ8948038.1"/>
    </source>
</evidence>
<feature type="region of interest" description="Disordered" evidence="1">
    <location>
        <begin position="106"/>
        <end position="135"/>
    </location>
</feature>
<evidence type="ECO:0008006" key="4">
    <source>
        <dbReference type="Google" id="ProtNLM"/>
    </source>
</evidence>
<evidence type="ECO:0000313" key="3">
    <source>
        <dbReference type="Proteomes" id="UP001162162"/>
    </source>
</evidence>
<evidence type="ECO:0000256" key="1">
    <source>
        <dbReference type="SAM" id="MobiDB-lite"/>
    </source>
</evidence>
<dbReference type="AlphaFoldDB" id="A0AAV8YA60"/>
<name>A0AAV8YA60_9CUCU</name>
<gene>
    <name evidence="2" type="ORF">NQ318_003372</name>
</gene>
<reference evidence="2" key="1">
    <citation type="journal article" date="2023" name="Insect Mol. Biol.">
        <title>Genome sequencing provides insights into the evolution of gene families encoding plant cell wall-degrading enzymes in longhorned beetles.</title>
        <authorList>
            <person name="Shin N.R."/>
            <person name="Okamura Y."/>
            <person name="Kirsch R."/>
            <person name="Pauchet Y."/>
        </authorList>
    </citation>
    <scope>NUCLEOTIDE SEQUENCE</scope>
    <source>
        <strain evidence="2">AMC_N1</strain>
    </source>
</reference>
<protein>
    <recommendedName>
        <fullName evidence="4">Neuropeptide-like 1</fullName>
    </recommendedName>
</protein>
<accession>A0AAV8YA60</accession>
<organism evidence="2 3">
    <name type="scientific">Aromia moschata</name>
    <dbReference type="NCBI Taxonomy" id="1265417"/>
    <lineage>
        <taxon>Eukaryota</taxon>
        <taxon>Metazoa</taxon>
        <taxon>Ecdysozoa</taxon>
        <taxon>Arthropoda</taxon>
        <taxon>Hexapoda</taxon>
        <taxon>Insecta</taxon>
        <taxon>Pterygota</taxon>
        <taxon>Neoptera</taxon>
        <taxon>Endopterygota</taxon>
        <taxon>Coleoptera</taxon>
        <taxon>Polyphaga</taxon>
        <taxon>Cucujiformia</taxon>
        <taxon>Chrysomeloidea</taxon>
        <taxon>Cerambycidae</taxon>
        <taxon>Cerambycinae</taxon>
        <taxon>Callichromatini</taxon>
        <taxon>Aromia</taxon>
    </lineage>
</organism>
<sequence length="302" mass="34840">MVRSDDACDYEVENALKTLLSSEDNSLQVQALRRELLRKFQEALERVDEEADADYKRSFSSLAAWNEFPGQKKNMEALARAGYLRPLPEEDDADASYKRSIAALAKNGQLPQRSEEQKRGLESLARSGDLHPKKDIQKMIDDLNYKRNIGSLARNYNFPSYGKRSLSSLARAGDLNYPRFQYKRNIASLARDGKFTGKRNMAALLRQDEYMNNLNKQSTESAEEREKRNLPSIKAQCKPVVKDTTHEVKRDKRDVDYYYEDNSGYPASVYQTPNVYDYEDLMQELKAAYPNNEKRFLGKNLK</sequence>
<dbReference type="Proteomes" id="UP001162162">
    <property type="component" value="Unassembled WGS sequence"/>
</dbReference>
<proteinExistence type="predicted"/>
<dbReference type="EMBL" id="JAPWTK010000145">
    <property type="protein sequence ID" value="KAJ8948038.1"/>
    <property type="molecule type" value="Genomic_DNA"/>
</dbReference>
<keyword evidence="3" id="KW-1185">Reference proteome</keyword>
<comment type="caution">
    <text evidence="2">The sequence shown here is derived from an EMBL/GenBank/DDBJ whole genome shotgun (WGS) entry which is preliminary data.</text>
</comment>